<proteinExistence type="predicted"/>
<evidence type="ECO:0000313" key="1">
    <source>
        <dbReference type="EMBL" id="QQP48674.1"/>
    </source>
</evidence>
<sequence>MKEFRSSWFFIRHEDIGCKEALRLHLMKGLDNGGKDKEDELVIIISKEENVLVISPPVGNKKR</sequence>
<gene>
    <name evidence="1" type="ORF">FKW44_009056</name>
</gene>
<organism evidence="1 2">
    <name type="scientific">Caligus rogercresseyi</name>
    <name type="common">Sea louse</name>
    <dbReference type="NCBI Taxonomy" id="217165"/>
    <lineage>
        <taxon>Eukaryota</taxon>
        <taxon>Metazoa</taxon>
        <taxon>Ecdysozoa</taxon>
        <taxon>Arthropoda</taxon>
        <taxon>Crustacea</taxon>
        <taxon>Multicrustacea</taxon>
        <taxon>Hexanauplia</taxon>
        <taxon>Copepoda</taxon>
        <taxon>Siphonostomatoida</taxon>
        <taxon>Caligidae</taxon>
        <taxon>Caligus</taxon>
    </lineage>
</organism>
<evidence type="ECO:0000313" key="2">
    <source>
        <dbReference type="Proteomes" id="UP000595437"/>
    </source>
</evidence>
<accession>A0A7T8HEU2</accession>
<keyword evidence="2" id="KW-1185">Reference proteome</keyword>
<dbReference type="AlphaFoldDB" id="A0A7T8HEU2"/>
<dbReference type="Proteomes" id="UP000595437">
    <property type="component" value="Chromosome 6"/>
</dbReference>
<name>A0A7T8HEU2_CALRO</name>
<reference evidence="2" key="1">
    <citation type="submission" date="2021-01" db="EMBL/GenBank/DDBJ databases">
        <title>Caligus Genome Assembly.</title>
        <authorList>
            <person name="Gallardo-Escarate C."/>
        </authorList>
    </citation>
    <scope>NUCLEOTIDE SEQUENCE [LARGE SCALE GENOMIC DNA]</scope>
</reference>
<protein>
    <submittedName>
        <fullName evidence="1">Uncharacterized protein</fullName>
    </submittedName>
</protein>
<feature type="non-terminal residue" evidence="1">
    <location>
        <position position="63"/>
    </location>
</feature>
<dbReference type="EMBL" id="CP045895">
    <property type="protein sequence ID" value="QQP48674.1"/>
    <property type="molecule type" value="Genomic_DNA"/>
</dbReference>